<organism evidence="2 3">
    <name type="scientific">Oncorhynchus tshawytscha</name>
    <name type="common">Chinook salmon</name>
    <name type="synonym">Salmo tshawytscha</name>
    <dbReference type="NCBI Taxonomy" id="74940"/>
    <lineage>
        <taxon>Eukaryota</taxon>
        <taxon>Metazoa</taxon>
        <taxon>Chordata</taxon>
        <taxon>Craniata</taxon>
        <taxon>Vertebrata</taxon>
        <taxon>Euteleostomi</taxon>
        <taxon>Actinopterygii</taxon>
        <taxon>Neopterygii</taxon>
        <taxon>Teleostei</taxon>
        <taxon>Protacanthopterygii</taxon>
        <taxon>Salmoniformes</taxon>
        <taxon>Salmonidae</taxon>
        <taxon>Salmoninae</taxon>
        <taxon>Oncorhynchus</taxon>
    </lineage>
</organism>
<keyword evidence="3" id="KW-1185">Reference proteome</keyword>
<evidence type="ECO:0000256" key="1">
    <source>
        <dbReference type="SAM" id="Phobius"/>
    </source>
</evidence>
<keyword evidence="1" id="KW-0472">Membrane</keyword>
<evidence type="ECO:0000313" key="2">
    <source>
        <dbReference type="Ensembl" id="ENSOTSP00005112005.1"/>
    </source>
</evidence>
<proteinExistence type="predicted"/>
<reference evidence="2" key="2">
    <citation type="submission" date="2025-08" db="UniProtKB">
        <authorList>
            <consortium name="Ensembl"/>
        </authorList>
    </citation>
    <scope>IDENTIFICATION</scope>
</reference>
<evidence type="ECO:0000313" key="3">
    <source>
        <dbReference type="Proteomes" id="UP000694402"/>
    </source>
</evidence>
<dbReference type="AlphaFoldDB" id="A0AAZ3P636"/>
<dbReference type="GeneTree" id="ENSGT00970000197619"/>
<keyword evidence="1" id="KW-0812">Transmembrane</keyword>
<name>A0AAZ3P636_ONCTS</name>
<dbReference type="Ensembl" id="ENSOTST00005165695.1">
    <property type="protein sequence ID" value="ENSOTSP00005112005.1"/>
    <property type="gene ID" value="ENSOTSG00005053757.1"/>
</dbReference>
<reference evidence="3" key="1">
    <citation type="journal article" date="2018" name="PLoS ONE">
        <title>Chinook salmon (Oncorhynchus tshawytscha) genome and transcriptome.</title>
        <authorList>
            <person name="Christensen K.A."/>
            <person name="Leong J.S."/>
            <person name="Sakhrani D."/>
            <person name="Biagi C.A."/>
            <person name="Minkley D.R."/>
            <person name="Withler R.E."/>
            <person name="Rondeau E.B."/>
            <person name="Koop B.F."/>
            <person name="Devlin R.H."/>
        </authorList>
    </citation>
    <scope>NUCLEOTIDE SEQUENCE [LARGE SCALE GENOMIC DNA]</scope>
</reference>
<reference evidence="2" key="3">
    <citation type="submission" date="2025-09" db="UniProtKB">
        <authorList>
            <consortium name="Ensembl"/>
        </authorList>
    </citation>
    <scope>IDENTIFICATION</scope>
</reference>
<feature type="transmembrane region" description="Helical" evidence="1">
    <location>
        <begin position="6"/>
        <end position="25"/>
    </location>
</feature>
<feature type="transmembrane region" description="Helical" evidence="1">
    <location>
        <begin position="70"/>
        <end position="90"/>
    </location>
</feature>
<dbReference type="Proteomes" id="UP000694402">
    <property type="component" value="Unassembled WGS sequence"/>
</dbReference>
<accession>A0AAZ3P636</accession>
<keyword evidence="1" id="KW-1133">Transmembrane helix</keyword>
<sequence>MVRVFLIEPVVGFYAFSMFMLYPLIQQYVYRRLWQQLTGAPYPTQMNYTHCSDSSTNVSSIHQVGEGGGLSYLFNLFYLLNVFVLFVTLINPLRPVIYSSATWTTMQQIPNDQYKIQ</sequence>
<protein>
    <submittedName>
        <fullName evidence="2">Uncharacterized protein</fullName>
    </submittedName>
</protein>